<feature type="region of interest" description="Disordered" evidence="1">
    <location>
        <begin position="734"/>
        <end position="767"/>
    </location>
</feature>
<feature type="compositionally biased region" description="Low complexity" evidence="1">
    <location>
        <begin position="740"/>
        <end position="749"/>
    </location>
</feature>
<dbReference type="Proteomes" id="UP000324974">
    <property type="component" value="Chromosome"/>
</dbReference>
<proteinExistence type="predicted"/>
<dbReference type="SUPFAM" id="SSF56954">
    <property type="entry name" value="Outer membrane efflux proteins (OEP)"/>
    <property type="match status" value="2"/>
</dbReference>
<evidence type="ECO:0000313" key="2">
    <source>
        <dbReference type="EMBL" id="QEL16113.1"/>
    </source>
</evidence>
<organism evidence="2 3">
    <name type="scientific">Limnoglobus roseus</name>
    <dbReference type="NCBI Taxonomy" id="2598579"/>
    <lineage>
        <taxon>Bacteria</taxon>
        <taxon>Pseudomonadati</taxon>
        <taxon>Planctomycetota</taxon>
        <taxon>Planctomycetia</taxon>
        <taxon>Gemmatales</taxon>
        <taxon>Gemmataceae</taxon>
        <taxon>Limnoglobus</taxon>
    </lineage>
</organism>
<dbReference type="AlphaFoldDB" id="A0A5C1AD31"/>
<sequence>MRWRLLILVPVCAAGCTRTHYRTAADRETYPIIGERIVQPAYAIGRTQLEAAPMSRLADPTNPDRPPKPPDDPAAAIFMQHPYKFRGYGKWEKDGVLAEIEPPGWEENLGRAPNGVLKLTQDRATELALENSREYQTRLENVYVQALALTLNRFDFDLQFFARRATNFTHIGGGSLTPESNTLLQSADTGFSRNLAAGGQLLTDFANSFVWEFNGQTHTAAGSIGVSLIQPLLRGFGRNVRLETLTQGERDTLYAVRDFARFRKLFWASVNVDSGGYLQILRQIQGVRNAAANLKSQEENYALYRILFQGGRTQVANVDQVYQALLSARRDLISAEIGLQNALDQYKLLLGLPPRLLIELDDTPLNRFQLVDPDVDKLRTEIDVFERKRKSELDAAPPLTVLQDSLDTLRGFTARADQAVSASDEALKLLADDLKRTVTGDDVEQQDRARAAYEEQKAKPAELRARVRALQTDLRQIQAMLTETNREAGWKSVVASAREAAGIVDAAIAAESVARIYTIRLPETDFTEEALLPYAKENRLDLQNTLGQVTDSWRKVSVAANALKSDLTVRLDGNLNTEPGGKNPLAFGAEGSRLAAGVQFDGPLNRQFERNVYRQSLITYQRARRSYMALSDSVELDVRTGLRELKRQRINFEIARQQLLVAVRQLAIERRLLTAPVQGGARGDDGAATLRILNAQQSLLAARNGLADGFFNYEQQRIQLLINSEMMRLDARGFPDDATARPAAAASKPAPHRDATPDPAAAPAAGP</sequence>
<dbReference type="InterPro" id="IPR010131">
    <property type="entry name" value="MdtP/NodT-like"/>
</dbReference>
<evidence type="ECO:0000313" key="3">
    <source>
        <dbReference type="Proteomes" id="UP000324974"/>
    </source>
</evidence>
<dbReference type="EMBL" id="CP042425">
    <property type="protein sequence ID" value="QEL16113.1"/>
    <property type="molecule type" value="Genomic_DNA"/>
</dbReference>
<name>A0A5C1AD31_9BACT</name>
<dbReference type="KEGG" id="lrs:PX52LOC_03052"/>
<dbReference type="PANTHER" id="PTHR30203:SF33">
    <property type="entry name" value="BLR4455 PROTEIN"/>
    <property type="match status" value="1"/>
</dbReference>
<accession>A0A5C1AD31</accession>
<protein>
    <submittedName>
        <fullName evidence="2">TolC family protein</fullName>
    </submittedName>
</protein>
<dbReference type="GO" id="GO:0015562">
    <property type="term" value="F:efflux transmembrane transporter activity"/>
    <property type="evidence" value="ECO:0007669"/>
    <property type="project" value="InterPro"/>
</dbReference>
<keyword evidence="3" id="KW-1185">Reference proteome</keyword>
<dbReference type="PANTHER" id="PTHR30203">
    <property type="entry name" value="OUTER MEMBRANE CATION EFFLUX PROTEIN"/>
    <property type="match status" value="1"/>
</dbReference>
<dbReference type="OrthoDB" id="235971at2"/>
<feature type="compositionally biased region" description="Low complexity" evidence="1">
    <location>
        <begin position="757"/>
        <end position="767"/>
    </location>
</feature>
<gene>
    <name evidence="2" type="ORF">PX52LOC_03052</name>
</gene>
<evidence type="ECO:0000256" key="1">
    <source>
        <dbReference type="SAM" id="MobiDB-lite"/>
    </source>
</evidence>
<reference evidence="3" key="1">
    <citation type="submission" date="2019-08" db="EMBL/GenBank/DDBJ databases">
        <title>Limnoglobus roseus gen. nov., sp. nov., a novel freshwater planctomycete with a giant genome from the family Gemmataceae.</title>
        <authorList>
            <person name="Kulichevskaya I.S."/>
            <person name="Naumoff D.G."/>
            <person name="Miroshnikov K."/>
            <person name="Ivanova A."/>
            <person name="Philippov D.A."/>
            <person name="Hakobyan A."/>
            <person name="Rijpstra I.C."/>
            <person name="Sinninghe Damste J.S."/>
            <person name="Liesack W."/>
            <person name="Dedysh S.N."/>
        </authorList>
    </citation>
    <scope>NUCLEOTIDE SEQUENCE [LARGE SCALE GENOMIC DNA]</scope>
    <source>
        <strain evidence="3">PX52</strain>
    </source>
</reference>
<dbReference type="RefSeq" id="WP_149110876.1">
    <property type="nucleotide sequence ID" value="NZ_CP042425.1"/>
</dbReference>
<dbReference type="Gene3D" id="1.20.1600.10">
    <property type="entry name" value="Outer membrane efflux proteins (OEP)"/>
    <property type="match status" value="2"/>
</dbReference>